<evidence type="ECO:0000256" key="2">
    <source>
        <dbReference type="ARBA" id="ARBA00022729"/>
    </source>
</evidence>
<comment type="subunit">
    <text evidence="8">The Tol-Pal system is composed of five core proteins: the inner membrane proteins TolA, TolQ and TolR, the periplasmic protein TolB and the outer membrane protein Pal. They form a network linking the inner and outer membranes and the peptidoglycan layer.</text>
</comment>
<dbReference type="PROSITE" id="PS01068">
    <property type="entry name" value="OMPA_1"/>
    <property type="match status" value="1"/>
</dbReference>
<comment type="subcellular location">
    <subcellularLocation>
        <location evidence="8">Cell outer membrane</location>
        <topology evidence="8">Lipid-anchor</topology>
    </subcellularLocation>
</comment>
<evidence type="ECO:0000313" key="13">
    <source>
        <dbReference type="Proteomes" id="UP001575181"/>
    </source>
</evidence>
<dbReference type="InterPro" id="IPR014169">
    <property type="entry name" value="Pal_lipo_C"/>
</dbReference>
<feature type="region of interest" description="Disordered" evidence="9">
    <location>
        <begin position="28"/>
        <end position="102"/>
    </location>
</feature>
<reference evidence="12 13" key="1">
    <citation type="submission" date="2024-08" db="EMBL/GenBank/DDBJ databases">
        <title>Whole-genome sequencing of halo(alkali)philic microorganisms from hypersaline lakes.</title>
        <authorList>
            <person name="Sorokin D.Y."/>
            <person name="Merkel A.Y."/>
            <person name="Messina E."/>
            <person name="Yakimov M."/>
        </authorList>
    </citation>
    <scope>NUCLEOTIDE SEQUENCE [LARGE SCALE GENOMIC DNA]</scope>
    <source>
        <strain evidence="12 13">Cl-TMA</strain>
    </source>
</reference>
<dbReference type="InterPro" id="IPR006665">
    <property type="entry name" value="OmpA-like"/>
</dbReference>
<evidence type="ECO:0000256" key="9">
    <source>
        <dbReference type="SAM" id="MobiDB-lite"/>
    </source>
</evidence>
<accession>A0ABV4TR93</accession>
<dbReference type="PRINTS" id="PR01021">
    <property type="entry name" value="OMPADOMAIN"/>
</dbReference>
<feature type="chain" id="PRO_5045336246" description="Peptidoglycan-associated lipoprotein" evidence="10">
    <location>
        <begin position="27"/>
        <end position="208"/>
    </location>
</feature>
<evidence type="ECO:0000256" key="10">
    <source>
        <dbReference type="SAM" id="SignalP"/>
    </source>
</evidence>
<keyword evidence="2 8" id="KW-0732">Signal</keyword>
<keyword evidence="3 8" id="KW-0472">Membrane</keyword>
<dbReference type="Pfam" id="PF00691">
    <property type="entry name" value="OmpA"/>
    <property type="match status" value="1"/>
</dbReference>
<evidence type="ECO:0000256" key="3">
    <source>
        <dbReference type="ARBA" id="ARBA00023136"/>
    </source>
</evidence>
<feature type="compositionally biased region" description="Low complexity" evidence="9">
    <location>
        <begin position="41"/>
        <end position="53"/>
    </location>
</feature>
<protein>
    <recommendedName>
        <fullName evidence="8">Peptidoglycan-associated lipoprotein</fullName>
        <shortName evidence="8">PAL</shortName>
    </recommendedName>
</protein>
<dbReference type="Gene3D" id="3.30.1330.60">
    <property type="entry name" value="OmpA-like domain"/>
    <property type="match status" value="1"/>
</dbReference>
<feature type="domain" description="OmpA-like" evidence="11">
    <location>
        <begin position="93"/>
        <end position="208"/>
    </location>
</feature>
<organism evidence="12 13">
    <name type="scientific">Thiohalorhabdus methylotrophus</name>
    <dbReference type="NCBI Taxonomy" id="3242694"/>
    <lineage>
        <taxon>Bacteria</taxon>
        <taxon>Pseudomonadati</taxon>
        <taxon>Pseudomonadota</taxon>
        <taxon>Gammaproteobacteria</taxon>
        <taxon>Thiohalorhabdales</taxon>
        <taxon>Thiohalorhabdaceae</taxon>
        <taxon>Thiohalorhabdus</taxon>
    </lineage>
</organism>
<dbReference type="Proteomes" id="UP001575181">
    <property type="component" value="Unassembled WGS sequence"/>
</dbReference>
<dbReference type="HAMAP" id="MF_02204">
    <property type="entry name" value="Pal"/>
    <property type="match status" value="1"/>
</dbReference>
<evidence type="ECO:0000256" key="5">
    <source>
        <dbReference type="ARBA" id="ARBA00023237"/>
    </source>
</evidence>
<evidence type="ECO:0000256" key="6">
    <source>
        <dbReference type="ARBA" id="ARBA00023288"/>
    </source>
</evidence>
<feature type="compositionally biased region" description="Acidic residues" evidence="9">
    <location>
        <begin position="87"/>
        <end position="98"/>
    </location>
</feature>
<dbReference type="PROSITE" id="PS51123">
    <property type="entry name" value="OMPA_2"/>
    <property type="match status" value="1"/>
</dbReference>
<dbReference type="RefSeq" id="WP_373654627.1">
    <property type="nucleotide sequence ID" value="NZ_JBGUAW010000002.1"/>
</dbReference>
<keyword evidence="7 8" id="KW-0131">Cell cycle</keyword>
<dbReference type="PANTHER" id="PTHR30329">
    <property type="entry name" value="STATOR ELEMENT OF FLAGELLAR MOTOR COMPLEX"/>
    <property type="match status" value="1"/>
</dbReference>
<keyword evidence="13" id="KW-1185">Reference proteome</keyword>
<keyword evidence="4 8" id="KW-0564">Palmitate</keyword>
<dbReference type="EMBL" id="JBGUAW010000002">
    <property type="protein sequence ID" value="MFA9459842.1"/>
    <property type="molecule type" value="Genomic_DNA"/>
</dbReference>
<keyword evidence="6 8" id="KW-0449">Lipoprotein</keyword>
<evidence type="ECO:0000256" key="7">
    <source>
        <dbReference type="ARBA" id="ARBA00023306"/>
    </source>
</evidence>
<feature type="signal peptide" evidence="10">
    <location>
        <begin position="1"/>
        <end position="26"/>
    </location>
</feature>
<keyword evidence="1 8" id="KW-0132">Cell division</keyword>
<dbReference type="SUPFAM" id="SSF103088">
    <property type="entry name" value="OmpA-like"/>
    <property type="match status" value="1"/>
</dbReference>
<proteinExistence type="inferred from homology"/>
<evidence type="ECO:0000256" key="1">
    <source>
        <dbReference type="ARBA" id="ARBA00022618"/>
    </source>
</evidence>
<keyword evidence="5 8" id="KW-0998">Cell outer membrane</keyword>
<evidence type="ECO:0000256" key="8">
    <source>
        <dbReference type="HAMAP-Rule" id="MF_02204"/>
    </source>
</evidence>
<dbReference type="InterPro" id="IPR006690">
    <property type="entry name" value="OMPA-like_CS"/>
</dbReference>
<gene>
    <name evidence="8 12" type="primary">pal</name>
    <name evidence="12" type="ORF">ACERLL_03275</name>
</gene>
<evidence type="ECO:0000259" key="11">
    <source>
        <dbReference type="PROSITE" id="PS51123"/>
    </source>
</evidence>
<dbReference type="PROSITE" id="PS51257">
    <property type="entry name" value="PROKAR_LIPOPROTEIN"/>
    <property type="match status" value="1"/>
</dbReference>
<sequence length="208" mass="22334">MHKKGGITIWTGLAALLLLLGGCASTGEQGPGAERADEADAGAQQDQGAQAGEGAEREGAQAQGMEGGAGAQSESLEGAERGAGAEAAEETAEPEVTEPEEHRIFFAFDSSELTDEARKLLRSHAEYLQNNGDVDVALEGHADERGSREYNLALGERRAKSVRRILLVQGVDSERLEVVSYGEERPLVDGHNEEAYAKNRRVMLRYKQ</sequence>
<dbReference type="InterPro" id="IPR036737">
    <property type="entry name" value="OmpA-like_sf"/>
</dbReference>
<dbReference type="PANTHER" id="PTHR30329:SF21">
    <property type="entry name" value="LIPOPROTEIN YIAD-RELATED"/>
    <property type="match status" value="1"/>
</dbReference>
<comment type="caution">
    <text evidence="12">The sequence shown here is derived from an EMBL/GenBank/DDBJ whole genome shotgun (WGS) entry which is preliminary data.</text>
</comment>
<evidence type="ECO:0000313" key="12">
    <source>
        <dbReference type="EMBL" id="MFA9459842.1"/>
    </source>
</evidence>
<dbReference type="NCBIfam" id="TIGR02802">
    <property type="entry name" value="Pal_lipo"/>
    <property type="match status" value="1"/>
</dbReference>
<dbReference type="InterPro" id="IPR006664">
    <property type="entry name" value="OMP_bac"/>
</dbReference>
<name>A0ABV4TR93_9GAMM</name>
<comment type="similarity">
    <text evidence="8">Belongs to the Pal lipoprotein family.</text>
</comment>
<evidence type="ECO:0000256" key="4">
    <source>
        <dbReference type="ARBA" id="ARBA00023139"/>
    </source>
</evidence>
<dbReference type="InterPro" id="IPR050330">
    <property type="entry name" value="Bact_OuterMem_StrucFunc"/>
</dbReference>
<dbReference type="InterPro" id="IPR039001">
    <property type="entry name" value="Pal"/>
</dbReference>
<dbReference type="CDD" id="cd07185">
    <property type="entry name" value="OmpA_C-like"/>
    <property type="match status" value="1"/>
</dbReference>
<comment type="function">
    <text evidence="8">Part of the Tol-Pal system, which plays a role in outer membrane invagination during cell division and is important for maintaining outer membrane integrity.</text>
</comment>